<feature type="compositionally biased region" description="Low complexity" evidence="2">
    <location>
        <begin position="1"/>
        <end position="18"/>
    </location>
</feature>
<dbReference type="PROSITE" id="PS00463">
    <property type="entry name" value="ZN2_CY6_FUNGAL_1"/>
    <property type="match status" value="1"/>
</dbReference>
<dbReference type="CDD" id="cd00067">
    <property type="entry name" value="GAL4"/>
    <property type="match status" value="1"/>
</dbReference>
<dbReference type="EMBL" id="DF846701">
    <property type="protein sequence ID" value="GAT50863.1"/>
    <property type="molecule type" value="Genomic_DNA"/>
</dbReference>
<dbReference type="InterPro" id="IPR050797">
    <property type="entry name" value="Carb_Metab_Trans_Reg"/>
</dbReference>
<dbReference type="Gene3D" id="4.10.240.10">
    <property type="entry name" value="Zn(2)-C6 fungal-type DNA-binding domain"/>
    <property type="match status" value="1"/>
</dbReference>
<sequence length="227" mass="23339">MTTPESASSSASSCASPADGGPKQRAPIACARCRQRKIKCMTTSTSVPCERCKKRGFQCDYIAVSDPRNLLVVPQYASSTSASSSPAASSSAAPSPSSLSSVPPLSGAGACHPILNGPGGIWSPGPGRPVTAPLPGFLGGGPARYPALGPSIPPSFPFQNPISTATGASLDGISRKCDLPTSSIDPRWAPLPNTEWADRWKAPTATAVASQNAMALGNLEIQRFMQM</sequence>
<dbReference type="PROSITE" id="PS50048">
    <property type="entry name" value="ZN2_CY6_FUNGAL_2"/>
    <property type="match status" value="1"/>
</dbReference>
<dbReference type="PANTHER" id="PTHR31668">
    <property type="entry name" value="GLUCOSE TRANSPORT TRANSCRIPTION REGULATOR RGT1-RELATED-RELATED"/>
    <property type="match status" value="1"/>
</dbReference>
<dbReference type="Pfam" id="PF00172">
    <property type="entry name" value="Zn_clus"/>
    <property type="match status" value="1"/>
</dbReference>
<dbReference type="SUPFAM" id="SSF57701">
    <property type="entry name" value="Zn2/Cys6 DNA-binding domain"/>
    <property type="match status" value="1"/>
</dbReference>
<protein>
    <submittedName>
        <fullName evidence="4">C6 finger domain</fullName>
    </submittedName>
</protein>
<evidence type="ECO:0000256" key="1">
    <source>
        <dbReference type="ARBA" id="ARBA00023242"/>
    </source>
</evidence>
<dbReference type="InterPro" id="IPR036864">
    <property type="entry name" value="Zn2-C6_fun-type_DNA-bd_sf"/>
</dbReference>
<feature type="region of interest" description="Disordered" evidence="2">
    <location>
        <begin position="81"/>
        <end position="104"/>
    </location>
</feature>
<feature type="region of interest" description="Disordered" evidence="2">
    <location>
        <begin position="1"/>
        <end position="26"/>
    </location>
</feature>
<reference evidence="4" key="1">
    <citation type="submission" date="2014-09" db="EMBL/GenBank/DDBJ databases">
        <title>Genome sequence of the luminous mushroom Mycena chlorophos for searching fungal bioluminescence genes.</title>
        <authorList>
            <person name="Tanaka Y."/>
            <person name="Kasuga D."/>
            <person name="Oba Y."/>
            <person name="Hase S."/>
            <person name="Sato K."/>
            <person name="Oba Y."/>
            <person name="Sakakibara Y."/>
        </authorList>
    </citation>
    <scope>NUCLEOTIDE SEQUENCE</scope>
</reference>
<accession>A0ABQ0LIC0</accession>
<feature type="domain" description="Zn(2)-C6 fungal-type" evidence="3">
    <location>
        <begin position="29"/>
        <end position="61"/>
    </location>
</feature>
<organism evidence="4 5">
    <name type="scientific">Mycena chlorophos</name>
    <name type="common">Agaric fungus</name>
    <name type="synonym">Agaricus chlorophos</name>
    <dbReference type="NCBI Taxonomy" id="658473"/>
    <lineage>
        <taxon>Eukaryota</taxon>
        <taxon>Fungi</taxon>
        <taxon>Dikarya</taxon>
        <taxon>Basidiomycota</taxon>
        <taxon>Agaricomycotina</taxon>
        <taxon>Agaricomycetes</taxon>
        <taxon>Agaricomycetidae</taxon>
        <taxon>Agaricales</taxon>
        <taxon>Marasmiineae</taxon>
        <taxon>Mycenaceae</taxon>
        <taxon>Mycena</taxon>
    </lineage>
</organism>
<dbReference type="Proteomes" id="UP000815677">
    <property type="component" value="Unassembled WGS sequence"/>
</dbReference>
<evidence type="ECO:0000313" key="5">
    <source>
        <dbReference type="Proteomes" id="UP000815677"/>
    </source>
</evidence>
<keyword evidence="5" id="KW-1185">Reference proteome</keyword>
<gene>
    <name evidence="4" type="ORF">MCHLO_08056</name>
</gene>
<proteinExistence type="predicted"/>
<dbReference type="InterPro" id="IPR001138">
    <property type="entry name" value="Zn2Cys6_DnaBD"/>
</dbReference>
<name>A0ABQ0LIC0_MYCCL</name>
<evidence type="ECO:0000259" key="3">
    <source>
        <dbReference type="PROSITE" id="PS50048"/>
    </source>
</evidence>
<evidence type="ECO:0000313" key="4">
    <source>
        <dbReference type="EMBL" id="GAT50863.1"/>
    </source>
</evidence>
<dbReference type="SMART" id="SM00066">
    <property type="entry name" value="GAL4"/>
    <property type="match status" value="1"/>
</dbReference>
<evidence type="ECO:0000256" key="2">
    <source>
        <dbReference type="SAM" id="MobiDB-lite"/>
    </source>
</evidence>
<keyword evidence="1" id="KW-0539">Nucleus</keyword>